<dbReference type="Proteomes" id="UP000636888">
    <property type="component" value="Unassembled WGS sequence"/>
</dbReference>
<gene>
    <name evidence="10" type="ORF">JFN93_22215</name>
</gene>
<dbReference type="Pfam" id="PF07963">
    <property type="entry name" value="N_methyl"/>
    <property type="match status" value="1"/>
</dbReference>
<dbReference type="AlphaFoldDB" id="A0A8J7M2I8"/>
<reference evidence="10" key="1">
    <citation type="submission" date="2020-12" db="EMBL/GenBank/DDBJ databases">
        <title>Geomonas sp. Red875, isolated from river sediment.</title>
        <authorList>
            <person name="Xu Z."/>
            <person name="Zhang Z."/>
            <person name="Masuda Y."/>
            <person name="Itoh H."/>
            <person name="Senoo K."/>
        </authorList>
    </citation>
    <scope>NUCLEOTIDE SEQUENCE</scope>
    <source>
        <strain evidence="10">Red875</strain>
    </source>
</reference>
<keyword evidence="6 9" id="KW-0812">Transmembrane</keyword>
<protein>
    <submittedName>
        <fullName evidence="10">Prepilin-type N-terminal cleavage/methylation domain-containing protein</fullName>
    </submittedName>
</protein>
<keyword evidence="4" id="KW-0488">Methylation</keyword>
<evidence type="ECO:0000256" key="2">
    <source>
        <dbReference type="ARBA" id="ARBA00008358"/>
    </source>
</evidence>
<evidence type="ECO:0000256" key="1">
    <source>
        <dbReference type="ARBA" id="ARBA00004377"/>
    </source>
</evidence>
<dbReference type="InterPro" id="IPR010052">
    <property type="entry name" value="T2SS_protein-GspI"/>
</dbReference>
<evidence type="ECO:0000256" key="9">
    <source>
        <dbReference type="SAM" id="Phobius"/>
    </source>
</evidence>
<dbReference type="PROSITE" id="PS00409">
    <property type="entry name" value="PROKAR_NTER_METHYL"/>
    <property type="match status" value="1"/>
</dbReference>
<feature type="transmembrane region" description="Helical" evidence="9">
    <location>
        <begin position="20"/>
        <end position="44"/>
    </location>
</feature>
<evidence type="ECO:0000256" key="5">
    <source>
        <dbReference type="ARBA" id="ARBA00022519"/>
    </source>
</evidence>
<dbReference type="GO" id="GO:0015628">
    <property type="term" value="P:protein secretion by the type II secretion system"/>
    <property type="evidence" value="ECO:0007669"/>
    <property type="project" value="InterPro"/>
</dbReference>
<dbReference type="GO" id="GO:0015627">
    <property type="term" value="C:type II protein secretion system complex"/>
    <property type="evidence" value="ECO:0007669"/>
    <property type="project" value="InterPro"/>
</dbReference>
<dbReference type="InterPro" id="IPR012902">
    <property type="entry name" value="N_methyl_site"/>
</dbReference>
<dbReference type="NCBIfam" id="TIGR02532">
    <property type="entry name" value="IV_pilin_GFxxxE"/>
    <property type="match status" value="1"/>
</dbReference>
<name>A0A8J7M2I8_9BACT</name>
<accession>A0A8J7M2I8</accession>
<evidence type="ECO:0000256" key="8">
    <source>
        <dbReference type="ARBA" id="ARBA00023136"/>
    </source>
</evidence>
<evidence type="ECO:0000313" key="10">
    <source>
        <dbReference type="EMBL" id="MBJ6727438.1"/>
    </source>
</evidence>
<evidence type="ECO:0000256" key="7">
    <source>
        <dbReference type="ARBA" id="ARBA00022989"/>
    </source>
</evidence>
<dbReference type="PANTHER" id="PTHR38779:SF2">
    <property type="entry name" value="TYPE II SECRETION SYSTEM PROTEIN I-RELATED"/>
    <property type="match status" value="1"/>
</dbReference>
<keyword evidence="8 9" id="KW-0472">Membrane</keyword>
<keyword evidence="7 9" id="KW-1133">Transmembrane helix</keyword>
<keyword evidence="11" id="KW-1185">Reference proteome</keyword>
<evidence type="ECO:0000256" key="4">
    <source>
        <dbReference type="ARBA" id="ARBA00022481"/>
    </source>
</evidence>
<sequence length="144" mass="15417">MPEHPATVPTSSSSNAGFTLIEVVVAMALILISLLGLLQVAGLATAANMKNQLRDEAVLVAEKQMADLMTKPQSAISTTAGFSPFDSFSTASLTRGTGLKFGVTRETSPFSSTSFQYRVTVTWKYKQNGYSHEVEAMRSFATGN</sequence>
<organism evidence="10 11">
    <name type="scientific">Geomesophilobacter sediminis</name>
    <dbReference type="NCBI Taxonomy" id="2798584"/>
    <lineage>
        <taxon>Bacteria</taxon>
        <taxon>Pseudomonadati</taxon>
        <taxon>Thermodesulfobacteriota</taxon>
        <taxon>Desulfuromonadia</taxon>
        <taxon>Geobacterales</taxon>
        <taxon>Geobacteraceae</taxon>
        <taxon>Geomesophilobacter</taxon>
    </lineage>
</organism>
<dbReference type="PANTHER" id="PTHR38779">
    <property type="entry name" value="TYPE II SECRETION SYSTEM PROTEIN I-RELATED"/>
    <property type="match status" value="1"/>
</dbReference>
<comment type="similarity">
    <text evidence="2">Belongs to the GSP I family.</text>
</comment>
<dbReference type="GO" id="GO:0005886">
    <property type="term" value="C:plasma membrane"/>
    <property type="evidence" value="ECO:0007669"/>
    <property type="project" value="UniProtKB-SubCell"/>
</dbReference>
<evidence type="ECO:0000256" key="3">
    <source>
        <dbReference type="ARBA" id="ARBA00022475"/>
    </source>
</evidence>
<comment type="caution">
    <text evidence="10">The sequence shown here is derived from an EMBL/GenBank/DDBJ whole genome shotgun (WGS) entry which is preliminary data.</text>
</comment>
<proteinExistence type="inferred from homology"/>
<keyword evidence="5" id="KW-0997">Cell inner membrane</keyword>
<evidence type="ECO:0000313" key="11">
    <source>
        <dbReference type="Proteomes" id="UP000636888"/>
    </source>
</evidence>
<dbReference type="EMBL" id="JAEMHM010000024">
    <property type="protein sequence ID" value="MBJ6727438.1"/>
    <property type="molecule type" value="Genomic_DNA"/>
</dbReference>
<evidence type="ECO:0000256" key="6">
    <source>
        <dbReference type="ARBA" id="ARBA00022692"/>
    </source>
</evidence>
<comment type="subcellular location">
    <subcellularLocation>
        <location evidence="1">Cell inner membrane</location>
        <topology evidence="1">Single-pass membrane protein</topology>
    </subcellularLocation>
</comment>
<keyword evidence="3" id="KW-1003">Cell membrane</keyword>